<dbReference type="AlphaFoldDB" id="A0A364V8P0"/>
<protein>
    <recommendedName>
        <fullName evidence="4">ZIP family zinc transporter</fullName>
    </recommendedName>
</protein>
<feature type="transmembrane region" description="Helical" evidence="1">
    <location>
        <begin position="214"/>
        <end position="235"/>
    </location>
</feature>
<feature type="transmembrane region" description="Helical" evidence="1">
    <location>
        <begin position="112"/>
        <end position="137"/>
    </location>
</feature>
<evidence type="ECO:0000313" key="3">
    <source>
        <dbReference type="Proteomes" id="UP000251577"/>
    </source>
</evidence>
<accession>A0A364V8P0</accession>
<keyword evidence="1" id="KW-0472">Membrane</keyword>
<organism evidence="2 3">
    <name type="scientific">Corynebacterium heidelbergense</name>
    <dbReference type="NCBI Taxonomy" id="2055947"/>
    <lineage>
        <taxon>Bacteria</taxon>
        <taxon>Bacillati</taxon>
        <taxon>Actinomycetota</taxon>
        <taxon>Actinomycetes</taxon>
        <taxon>Mycobacteriales</taxon>
        <taxon>Corynebacteriaceae</taxon>
        <taxon>Corynebacterium</taxon>
    </lineage>
</organism>
<sequence length="236" mass="23709">MTHALLWGAVAASSLLLGTLLAVLRSWPRSWVGLVLAFGAGSLIAGISFELYESGHDQAGAGPVAVGLAIGALSYFFADRAVEGWTRKQKGEGSAGVPLALGALLDGIPEQAVLGIGLAAGGVINPAMLLAIFVSNLPEAIGSSSDMFKAGKSRNQVLVLWIAVSALCTVATIVGFMIADHAGREVQASINGFAAGALLVMLVDSMAPEAQNKAPGIAGLATALGFAATAALSLAD</sequence>
<name>A0A364V8P0_9CORY</name>
<evidence type="ECO:0000313" key="2">
    <source>
        <dbReference type="EMBL" id="RAV32987.1"/>
    </source>
</evidence>
<feature type="transmembrane region" description="Helical" evidence="1">
    <location>
        <begin position="190"/>
        <end position="207"/>
    </location>
</feature>
<keyword evidence="1" id="KW-1133">Transmembrane helix</keyword>
<keyword evidence="3" id="KW-1185">Reference proteome</keyword>
<proteinExistence type="predicted"/>
<reference evidence="2 3" key="1">
    <citation type="journal article" date="2018" name="Syst. Appl. Microbiol.">
        <title>Corynebacterium heidelbergense sp. nov., isolated from the preen glands of Egyptian geese (Alopochen aegyptiacus).</title>
        <authorList>
            <person name="Braun M.S."/>
            <person name="Wang E."/>
            <person name="Zimmermann S."/>
            <person name="Wink M."/>
        </authorList>
    </citation>
    <scope>NUCLEOTIDE SEQUENCE [LARGE SCALE GENOMIC DNA]</scope>
    <source>
        <strain evidence="2 3">647</strain>
    </source>
</reference>
<feature type="transmembrane region" description="Helical" evidence="1">
    <location>
        <begin position="158"/>
        <end position="178"/>
    </location>
</feature>
<evidence type="ECO:0008006" key="4">
    <source>
        <dbReference type="Google" id="ProtNLM"/>
    </source>
</evidence>
<comment type="caution">
    <text evidence="2">The sequence shown here is derived from an EMBL/GenBank/DDBJ whole genome shotgun (WGS) entry which is preliminary data.</text>
</comment>
<feature type="transmembrane region" description="Helical" evidence="1">
    <location>
        <begin position="59"/>
        <end position="78"/>
    </location>
</feature>
<gene>
    <name evidence="2" type="ORF">DLJ54_00900</name>
</gene>
<feature type="transmembrane region" description="Helical" evidence="1">
    <location>
        <begin position="32"/>
        <end position="52"/>
    </location>
</feature>
<dbReference type="EMBL" id="QHCV01000005">
    <property type="protein sequence ID" value="RAV32987.1"/>
    <property type="molecule type" value="Genomic_DNA"/>
</dbReference>
<keyword evidence="1" id="KW-0812">Transmembrane</keyword>
<dbReference type="Proteomes" id="UP000251577">
    <property type="component" value="Unassembled WGS sequence"/>
</dbReference>
<evidence type="ECO:0000256" key="1">
    <source>
        <dbReference type="SAM" id="Phobius"/>
    </source>
</evidence>